<sequence>MPNMPAQNAGHFQRPSVQIRRMINNPMVRLFSGKNLTGDSEEYHSGQKLHGCLTAPKNPIVKSAETFVTDTKDTQRNSLKHLRGRFLSFFQNATPVVNLMEVHLSLVLSY</sequence>
<dbReference type="AlphaFoldDB" id="A0A8J2KTT7"/>
<proteinExistence type="predicted"/>
<protein>
    <submittedName>
        <fullName evidence="1">Uncharacterized protein</fullName>
    </submittedName>
</protein>
<reference evidence="1" key="1">
    <citation type="submission" date="2021-06" db="EMBL/GenBank/DDBJ databases">
        <authorList>
            <person name="Hodson N. C."/>
            <person name="Mongue J. A."/>
            <person name="Jaron S. K."/>
        </authorList>
    </citation>
    <scope>NUCLEOTIDE SEQUENCE</scope>
</reference>
<comment type="caution">
    <text evidence="1">The sequence shown here is derived from an EMBL/GenBank/DDBJ whole genome shotgun (WGS) entry which is preliminary data.</text>
</comment>
<dbReference type="EMBL" id="CAJVCH010225730">
    <property type="protein sequence ID" value="CAG7732145.1"/>
    <property type="molecule type" value="Genomic_DNA"/>
</dbReference>
<evidence type="ECO:0000313" key="1">
    <source>
        <dbReference type="EMBL" id="CAG7732145.1"/>
    </source>
</evidence>
<dbReference type="Proteomes" id="UP000708208">
    <property type="component" value="Unassembled WGS sequence"/>
</dbReference>
<name>A0A8J2KTT7_9HEXA</name>
<gene>
    <name evidence="1" type="ORF">AFUS01_LOCUS20679</name>
</gene>
<evidence type="ECO:0000313" key="2">
    <source>
        <dbReference type="Proteomes" id="UP000708208"/>
    </source>
</evidence>
<accession>A0A8J2KTT7</accession>
<organism evidence="1 2">
    <name type="scientific">Allacma fusca</name>
    <dbReference type="NCBI Taxonomy" id="39272"/>
    <lineage>
        <taxon>Eukaryota</taxon>
        <taxon>Metazoa</taxon>
        <taxon>Ecdysozoa</taxon>
        <taxon>Arthropoda</taxon>
        <taxon>Hexapoda</taxon>
        <taxon>Collembola</taxon>
        <taxon>Symphypleona</taxon>
        <taxon>Sminthuridae</taxon>
        <taxon>Allacma</taxon>
    </lineage>
</organism>
<keyword evidence="2" id="KW-1185">Reference proteome</keyword>